<feature type="transmembrane region" description="Helical" evidence="1">
    <location>
        <begin position="102"/>
        <end position="122"/>
    </location>
</feature>
<protein>
    <submittedName>
        <fullName evidence="2">Uncharacterized protein</fullName>
    </submittedName>
</protein>
<name>A0A3E4YA02_9FIRM</name>
<accession>A0A3E4YA02</accession>
<gene>
    <name evidence="2" type="ORF">DXB99_08965</name>
</gene>
<feature type="transmembrane region" description="Helical" evidence="1">
    <location>
        <begin position="72"/>
        <end position="90"/>
    </location>
</feature>
<dbReference type="RefSeq" id="WP_117718833.1">
    <property type="nucleotide sequence ID" value="NZ_QSTP01000008.1"/>
</dbReference>
<organism evidence="2 3">
    <name type="scientific">Agathobacter rectalis</name>
    <dbReference type="NCBI Taxonomy" id="39491"/>
    <lineage>
        <taxon>Bacteria</taxon>
        <taxon>Bacillati</taxon>
        <taxon>Bacillota</taxon>
        <taxon>Clostridia</taxon>
        <taxon>Lachnospirales</taxon>
        <taxon>Lachnospiraceae</taxon>
        <taxon>Agathobacter</taxon>
    </lineage>
</organism>
<dbReference type="Proteomes" id="UP000260758">
    <property type="component" value="Unassembled WGS sequence"/>
</dbReference>
<dbReference type="AlphaFoldDB" id="A0A3E4YA02"/>
<feature type="transmembrane region" description="Helical" evidence="1">
    <location>
        <begin position="15"/>
        <end position="33"/>
    </location>
</feature>
<proteinExistence type="predicted"/>
<sequence length="153" mass="17713">MGDLQMESEYSIRSMKFMFSLITIFLMLPLLVAKDNYNDYFRTIFIYLASKDLDILATNASIPNFMFKCWDFLNQFVGCIFAALSCALLYDGFAKVFSQNFVWMIKIAIFLCVISMAMKEILELFALGIRTKNITQNINNTLKENKGVIEDER</sequence>
<keyword evidence="1" id="KW-1133">Transmembrane helix</keyword>
<reference evidence="2 3" key="1">
    <citation type="submission" date="2018-08" db="EMBL/GenBank/DDBJ databases">
        <title>A genome reference for cultivated species of the human gut microbiota.</title>
        <authorList>
            <person name="Zou Y."/>
            <person name="Xue W."/>
            <person name="Luo G."/>
        </authorList>
    </citation>
    <scope>NUCLEOTIDE SEQUENCE [LARGE SCALE GENOMIC DNA]</scope>
    <source>
        <strain evidence="2 3">OM07-13</strain>
    </source>
</reference>
<evidence type="ECO:0000313" key="3">
    <source>
        <dbReference type="Proteomes" id="UP000260758"/>
    </source>
</evidence>
<dbReference type="EMBL" id="QSTP01000008">
    <property type="protein sequence ID" value="RGM71321.1"/>
    <property type="molecule type" value="Genomic_DNA"/>
</dbReference>
<evidence type="ECO:0000313" key="2">
    <source>
        <dbReference type="EMBL" id="RGM71321.1"/>
    </source>
</evidence>
<keyword evidence="1" id="KW-0472">Membrane</keyword>
<comment type="caution">
    <text evidence="2">The sequence shown here is derived from an EMBL/GenBank/DDBJ whole genome shotgun (WGS) entry which is preliminary data.</text>
</comment>
<keyword evidence="1" id="KW-0812">Transmembrane</keyword>
<evidence type="ECO:0000256" key="1">
    <source>
        <dbReference type="SAM" id="Phobius"/>
    </source>
</evidence>